<dbReference type="SUPFAM" id="SSF52172">
    <property type="entry name" value="CheY-like"/>
    <property type="match status" value="1"/>
</dbReference>
<dbReference type="PROSITE" id="PS50110">
    <property type="entry name" value="RESPONSE_REGULATORY"/>
    <property type="match status" value="1"/>
</dbReference>
<evidence type="ECO:0000256" key="7">
    <source>
        <dbReference type="PROSITE-ProRule" id="PRU00169"/>
    </source>
</evidence>
<dbReference type="PANTHER" id="PTHR43547">
    <property type="entry name" value="TWO-COMPONENT HISTIDINE KINASE"/>
    <property type="match status" value="1"/>
</dbReference>
<dbReference type="InterPro" id="IPR001789">
    <property type="entry name" value="Sig_transdc_resp-reg_receiver"/>
</dbReference>
<dbReference type="Proteomes" id="UP000450676">
    <property type="component" value="Unassembled WGS sequence"/>
</dbReference>
<evidence type="ECO:0000256" key="4">
    <source>
        <dbReference type="ARBA" id="ARBA00022553"/>
    </source>
</evidence>
<keyword evidence="6" id="KW-0418">Kinase</keyword>
<dbReference type="SUPFAM" id="SSF55874">
    <property type="entry name" value="ATPase domain of HSP90 chaperone/DNA topoisomerase II/histidine kinase"/>
    <property type="match status" value="1"/>
</dbReference>
<gene>
    <name evidence="12" type="ORF">GTP77_24365</name>
</gene>
<evidence type="ECO:0000256" key="6">
    <source>
        <dbReference type="ARBA" id="ARBA00022777"/>
    </source>
</evidence>
<dbReference type="AlphaFoldDB" id="A0A7X4HHY6"/>
<evidence type="ECO:0000313" key="13">
    <source>
        <dbReference type="Proteomes" id="UP000450676"/>
    </source>
</evidence>
<dbReference type="InterPro" id="IPR003594">
    <property type="entry name" value="HATPase_dom"/>
</dbReference>
<keyword evidence="13" id="KW-1185">Reference proteome</keyword>
<dbReference type="InterPro" id="IPR036097">
    <property type="entry name" value="HisK_dim/P_sf"/>
</dbReference>
<evidence type="ECO:0000256" key="5">
    <source>
        <dbReference type="ARBA" id="ARBA00022679"/>
    </source>
</evidence>
<dbReference type="SUPFAM" id="SSF47384">
    <property type="entry name" value="Homodimeric domain of signal transducing histidine kinase"/>
    <property type="match status" value="1"/>
</dbReference>
<dbReference type="SUPFAM" id="SSF55785">
    <property type="entry name" value="PYP-like sensor domain (PAS domain)"/>
    <property type="match status" value="1"/>
</dbReference>
<dbReference type="CDD" id="cd00082">
    <property type="entry name" value="HisKA"/>
    <property type="match status" value="1"/>
</dbReference>
<evidence type="ECO:0000259" key="10">
    <source>
        <dbReference type="PROSITE" id="PS50110"/>
    </source>
</evidence>
<dbReference type="RefSeq" id="WP_161074748.1">
    <property type="nucleotide sequence ID" value="NZ_WWCU01000038.1"/>
</dbReference>
<dbReference type="Pfam" id="PF00072">
    <property type="entry name" value="Response_reg"/>
    <property type="match status" value="1"/>
</dbReference>
<dbReference type="Gene3D" id="3.40.50.2300">
    <property type="match status" value="1"/>
</dbReference>
<dbReference type="EC" id="2.7.13.3" evidence="3"/>
<name>A0A7X4HHY6_9BURK</name>
<feature type="modified residue" description="4-aspartylphosphate" evidence="7">
    <location>
        <position position="470"/>
    </location>
</feature>
<dbReference type="Pfam" id="PF13426">
    <property type="entry name" value="PAS_9"/>
    <property type="match status" value="1"/>
</dbReference>
<dbReference type="SMART" id="SM00387">
    <property type="entry name" value="HATPase_c"/>
    <property type="match status" value="1"/>
</dbReference>
<comment type="caution">
    <text evidence="12">The sequence shown here is derived from an EMBL/GenBank/DDBJ whole genome shotgun (WGS) entry which is preliminary data.</text>
</comment>
<keyword evidence="5" id="KW-0808">Transferase</keyword>
<dbReference type="CDD" id="cd17580">
    <property type="entry name" value="REC_2_DhkD-like"/>
    <property type="match status" value="1"/>
</dbReference>
<dbReference type="SMART" id="SM00091">
    <property type="entry name" value="PAS"/>
    <property type="match status" value="1"/>
</dbReference>
<dbReference type="InterPro" id="IPR011006">
    <property type="entry name" value="CheY-like_superfamily"/>
</dbReference>
<evidence type="ECO:0000256" key="2">
    <source>
        <dbReference type="ARBA" id="ARBA00004429"/>
    </source>
</evidence>
<keyword evidence="4 7" id="KW-0597">Phosphoprotein</keyword>
<feature type="domain" description="Response regulatory" evidence="10">
    <location>
        <begin position="421"/>
        <end position="537"/>
    </location>
</feature>
<reference evidence="12 13" key="1">
    <citation type="submission" date="2019-12" db="EMBL/GenBank/DDBJ databases">
        <title>Novel species isolated from a subtropical stream in China.</title>
        <authorList>
            <person name="Lu H."/>
        </authorList>
    </citation>
    <scope>NUCLEOTIDE SEQUENCE [LARGE SCALE GENOMIC DNA]</scope>
    <source>
        <strain evidence="12 13">FT127W</strain>
    </source>
</reference>
<dbReference type="SMART" id="SM00388">
    <property type="entry name" value="HisKA"/>
    <property type="match status" value="1"/>
</dbReference>
<accession>A0A7X4HHY6</accession>
<dbReference type="InterPro" id="IPR035965">
    <property type="entry name" value="PAS-like_dom_sf"/>
</dbReference>
<dbReference type="SMART" id="SM00448">
    <property type="entry name" value="REC"/>
    <property type="match status" value="1"/>
</dbReference>
<evidence type="ECO:0000259" key="11">
    <source>
        <dbReference type="PROSITE" id="PS50112"/>
    </source>
</evidence>
<dbReference type="Pfam" id="PF02518">
    <property type="entry name" value="HATPase_c"/>
    <property type="match status" value="1"/>
</dbReference>
<organism evidence="12 13">
    <name type="scientific">Pseudoduganella aquatica</name>
    <dbReference type="NCBI Taxonomy" id="2660641"/>
    <lineage>
        <taxon>Bacteria</taxon>
        <taxon>Pseudomonadati</taxon>
        <taxon>Pseudomonadota</taxon>
        <taxon>Betaproteobacteria</taxon>
        <taxon>Burkholderiales</taxon>
        <taxon>Oxalobacteraceae</taxon>
        <taxon>Telluria group</taxon>
        <taxon>Pseudoduganella</taxon>
    </lineage>
</organism>
<dbReference type="Gene3D" id="3.30.565.10">
    <property type="entry name" value="Histidine kinase-like ATPase, C-terminal domain"/>
    <property type="match status" value="1"/>
</dbReference>
<dbReference type="PRINTS" id="PR00344">
    <property type="entry name" value="BCTRLSENSOR"/>
</dbReference>
<dbReference type="CDD" id="cd00130">
    <property type="entry name" value="PAS"/>
    <property type="match status" value="1"/>
</dbReference>
<evidence type="ECO:0000256" key="3">
    <source>
        <dbReference type="ARBA" id="ARBA00012438"/>
    </source>
</evidence>
<dbReference type="InterPro" id="IPR000014">
    <property type="entry name" value="PAS"/>
</dbReference>
<dbReference type="InterPro" id="IPR036890">
    <property type="entry name" value="HATPase_C_sf"/>
</dbReference>
<sequence length="540" mass="59531">MERPHLTDERLYDRAACGLLLTDENGLICRCNQTFCGWVGLPENELVGKRRIQDMFTMGGKVFHQTHLLPLLQMQGSVAEVQIDIRHADKSVLPTLINIFRRKEGDRIVDELAVFIATDRRAYERELLHARRHAEASLLALEETQKALQENRDELGRANAELARADRQKDEFLATLAHELRNPLAPLRNVLEIFKLKPLDDPQLLRARAVFERQMQQMSHLVDDLMDISRITQGRVELRRERINIAELMRQAAEASQALIDAGAHRLYMTLPDHPLLVDADPTRLTQIMTNLLNNAAKYTPEGGSIWFDAAEENGQAAVRVRDSGIGIAAYHLANVFTMFSQLEPALARSQGGLGIGLALVKGLVTLHGGTIDVFSEGVGCGSEFVLRLPLAAKILHTLAGSAQNAASTPQSVSPADKAKRILVVDDNRDAADLLGMALTMQGFSVTQYYDGSSALSAGPAFQPDVVILDIGLPGMDGYTVARHIRSQPWGEQTLLIAATGWGQQRDMEATTAAGFDAHMVKPLDFTELGEVINKGRTPH</sequence>
<dbReference type="PROSITE" id="PS50109">
    <property type="entry name" value="HIS_KIN"/>
    <property type="match status" value="1"/>
</dbReference>
<keyword evidence="8" id="KW-0175">Coiled coil</keyword>
<dbReference type="InterPro" id="IPR005467">
    <property type="entry name" value="His_kinase_dom"/>
</dbReference>
<comment type="subcellular location">
    <subcellularLocation>
        <location evidence="2">Cell inner membrane</location>
        <topology evidence="2">Multi-pass membrane protein</topology>
    </subcellularLocation>
</comment>
<evidence type="ECO:0000256" key="8">
    <source>
        <dbReference type="SAM" id="Coils"/>
    </source>
</evidence>
<comment type="catalytic activity">
    <reaction evidence="1">
        <text>ATP + protein L-histidine = ADP + protein N-phospho-L-histidine.</text>
        <dbReference type="EC" id="2.7.13.3"/>
    </reaction>
</comment>
<dbReference type="Gene3D" id="3.30.450.20">
    <property type="entry name" value="PAS domain"/>
    <property type="match status" value="1"/>
</dbReference>
<feature type="domain" description="Histidine kinase" evidence="9">
    <location>
        <begin position="175"/>
        <end position="393"/>
    </location>
</feature>
<evidence type="ECO:0000259" key="9">
    <source>
        <dbReference type="PROSITE" id="PS50109"/>
    </source>
</evidence>
<evidence type="ECO:0000256" key="1">
    <source>
        <dbReference type="ARBA" id="ARBA00000085"/>
    </source>
</evidence>
<dbReference type="PANTHER" id="PTHR43547:SF2">
    <property type="entry name" value="HYBRID SIGNAL TRANSDUCTION HISTIDINE KINASE C"/>
    <property type="match status" value="1"/>
</dbReference>
<protein>
    <recommendedName>
        <fullName evidence="3">histidine kinase</fullName>
        <ecNumber evidence="3">2.7.13.3</ecNumber>
    </recommendedName>
</protein>
<dbReference type="FunFam" id="3.30.565.10:FF:000006">
    <property type="entry name" value="Sensor histidine kinase WalK"/>
    <property type="match status" value="1"/>
</dbReference>
<dbReference type="GO" id="GO:0005886">
    <property type="term" value="C:plasma membrane"/>
    <property type="evidence" value="ECO:0007669"/>
    <property type="project" value="UniProtKB-SubCell"/>
</dbReference>
<dbReference type="Pfam" id="PF00512">
    <property type="entry name" value="HisKA"/>
    <property type="match status" value="1"/>
</dbReference>
<dbReference type="Gene3D" id="1.10.287.130">
    <property type="match status" value="1"/>
</dbReference>
<dbReference type="PROSITE" id="PS50112">
    <property type="entry name" value="PAS"/>
    <property type="match status" value="1"/>
</dbReference>
<proteinExistence type="predicted"/>
<feature type="domain" description="PAS" evidence="11">
    <location>
        <begin position="9"/>
        <end position="56"/>
    </location>
</feature>
<dbReference type="GO" id="GO:0000155">
    <property type="term" value="F:phosphorelay sensor kinase activity"/>
    <property type="evidence" value="ECO:0007669"/>
    <property type="project" value="InterPro"/>
</dbReference>
<dbReference type="EMBL" id="WWCU01000038">
    <property type="protein sequence ID" value="MYN10460.1"/>
    <property type="molecule type" value="Genomic_DNA"/>
</dbReference>
<dbReference type="InterPro" id="IPR003661">
    <property type="entry name" value="HisK_dim/P_dom"/>
</dbReference>
<evidence type="ECO:0000313" key="12">
    <source>
        <dbReference type="EMBL" id="MYN10460.1"/>
    </source>
</evidence>
<dbReference type="InterPro" id="IPR004358">
    <property type="entry name" value="Sig_transdc_His_kin-like_C"/>
</dbReference>
<feature type="coiled-coil region" evidence="8">
    <location>
        <begin position="131"/>
        <end position="175"/>
    </location>
</feature>